<dbReference type="PANTHER" id="PTHR22955:SF65">
    <property type="entry name" value="INTEGRASE CATALYTIC DOMAIN-CONTAINING PROTEIN"/>
    <property type="match status" value="1"/>
</dbReference>
<feature type="compositionally biased region" description="Basic and acidic residues" evidence="1">
    <location>
        <begin position="245"/>
        <end position="257"/>
    </location>
</feature>
<dbReference type="CDD" id="cd00303">
    <property type="entry name" value="retropepsin_like"/>
    <property type="match status" value="1"/>
</dbReference>
<proteinExistence type="predicted"/>
<protein>
    <submittedName>
        <fullName evidence="2">Uncharacterized protein</fullName>
    </submittedName>
</protein>
<accession>A0A8R1ULV4</accession>
<dbReference type="EnsemblMetazoa" id="PPA34031.1">
    <property type="protein sequence ID" value="PPA34031.1"/>
    <property type="gene ID" value="WBGene00272400"/>
</dbReference>
<keyword evidence="3" id="KW-1185">Reference proteome</keyword>
<feature type="region of interest" description="Disordered" evidence="1">
    <location>
        <begin position="142"/>
        <end position="195"/>
    </location>
</feature>
<dbReference type="AlphaFoldDB" id="A0A2A6CEB8"/>
<feature type="compositionally biased region" description="Polar residues" evidence="1">
    <location>
        <begin position="227"/>
        <end position="238"/>
    </location>
</feature>
<name>A0A2A6CEB8_PRIPA</name>
<reference evidence="3" key="1">
    <citation type="journal article" date="2008" name="Nat. Genet.">
        <title>The Pristionchus pacificus genome provides a unique perspective on nematode lifestyle and parasitism.</title>
        <authorList>
            <person name="Dieterich C."/>
            <person name="Clifton S.W."/>
            <person name="Schuster L.N."/>
            <person name="Chinwalla A."/>
            <person name="Delehaunty K."/>
            <person name="Dinkelacker I."/>
            <person name="Fulton L."/>
            <person name="Fulton R."/>
            <person name="Godfrey J."/>
            <person name="Minx P."/>
            <person name="Mitreva M."/>
            <person name="Roeseler W."/>
            <person name="Tian H."/>
            <person name="Witte H."/>
            <person name="Yang S.P."/>
            <person name="Wilson R.K."/>
            <person name="Sommer R.J."/>
        </authorList>
    </citation>
    <scope>NUCLEOTIDE SEQUENCE [LARGE SCALE GENOMIC DNA]</scope>
    <source>
        <strain evidence="3">PS312</strain>
    </source>
</reference>
<dbReference type="PANTHER" id="PTHR22955">
    <property type="entry name" value="RETROTRANSPOSON"/>
    <property type="match status" value="1"/>
</dbReference>
<dbReference type="InterPro" id="IPR005312">
    <property type="entry name" value="DUF1759"/>
</dbReference>
<dbReference type="OrthoDB" id="5868234at2759"/>
<accession>A0A2A6CEB8</accession>
<feature type="compositionally biased region" description="Polar residues" evidence="1">
    <location>
        <begin position="337"/>
        <end position="347"/>
    </location>
</feature>
<dbReference type="Pfam" id="PF03564">
    <property type="entry name" value="DUF1759"/>
    <property type="match status" value="1"/>
</dbReference>
<feature type="region of interest" description="Disordered" evidence="1">
    <location>
        <begin position="1"/>
        <end position="45"/>
    </location>
</feature>
<gene>
    <name evidence="2" type="primary">WBGene00272400</name>
</gene>
<feature type="compositionally biased region" description="Low complexity" evidence="1">
    <location>
        <begin position="34"/>
        <end position="44"/>
    </location>
</feature>
<evidence type="ECO:0000313" key="3">
    <source>
        <dbReference type="Proteomes" id="UP000005239"/>
    </source>
</evidence>
<evidence type="ECO:0000256" key="1">
    <source>
        <dbReference type="SAM" id="MobiDB-lite"/>
    </source>
</evidence>
<feature type="region of interest" description="Disordered" evidence="1">
    <location>
        <begin position="317"/>
        <end position="347"/>
    </location>
</feature>
<dbReference type="Proteomes" id="UP000005239">
    <property type="component" value="Unassembled WGS sequence"/>
</dbReference>
<feature type="compositionally biased region" description="Polar residues" evidence="1">
    <location>
        <begin position="142"/>
        <end position="163"/>
    </location>
</feature>
<reference evidence="2" key="2">
    <citation type="submission" date="2022-06" db="UniProtKB">
        <authorList>
            <consortium name="EnsemblMetazoa"/>
        </authorList>
    </citation>
    <scope>IDENTIFICATION</scope>
    <source>
        <strain evidence="2">PS312</strain>
    </source>
</reference>
<evidence type="ECO:0000313" key="2">
    <source>
        <dbReference type="EnsemblMetazoa" id="PPA34031.1"/>
    </source>
</evidence>
<sequence length="841" mass="93074">MTTRSKKTPEEQDLNRSLTPEPVDTSSNVKNKMPVPTEPTTAVAKPKKPKIVFDHDKLVKDISNAVEKKMKKTVLTVVTEGVGLLKDHIDSLISELSTSIDSLSDTISSNLVDPTPIVVPATVTTPSTSRSPHVTTPIVAQSNQMTPSTSRYFPNRANVNRSRSPPAHHMQPYRNPIPAQSRRNHSRSRSPITRNQSNLPQCVFCKSTRHYTRDCDVVTSIHTRTSITHASNRSQSVHQRLRHSSSIDKMDDGDNNKEAEQNKLKEFKSSTDATTSMEIDPVSLSNVVSKLENKFRRSLETATLRASALSRLAPSISVPSNGVSQSLPLPSTPVDGDSTSTFQPSTSAPTEYQTLAAKIVDLEARLSNSNAQSSPHSNIVLPPITLQTFDGVDITKWPAYKYQLDMLILNQPQYNEVEKICYVRSTLRGTALSLISTIPTNKDFLAKIIARLETEYSRPNLTQATLLQSLLKVQSKSHKLEDQLDTVRIMINLVHSISDDCGLDGLVMQQQIADRIHPRFIPVIWRRRSATLLESLELIEETLRTELEDVTMINAISDRNHHQKSVVVNNYSGNLSMPRSSVMNSSLPSSKAPRGPKCVFCGNHNYSFECTTVKLAKDRKEVLRRKKLCFCCFSSEHNSADCSKKYAKCSGKHHRSICEKPSNTAVNMVSMQQPERLFTTTATVANPDSNTSAIAHVLLDHGAQATLISRDLVNRLALVPFETREMAISGINGDPSKVSPHDIVNVDIVTDRGKVHIEAIVREGASVNTIYTDPLPSEDLEIIQATIGSVPSHFSEPSTVHSDLLLSIGDTLELLESATETKLPCGYRFIHWCIVLEVPPS</sequence>
<organism evidence="2 3">
    <name type="scientific">Pristionchus pacificus</name>
    <name type="common">Parasitic nematode worm</name>
    <dbReference type="NCBI Taxonomy" id="54126"/>
    <lineage>
        <taxon>Eukaryota</taxon>
        <taxon>Metazoa</taxon>
        <taxon>Ecdysozoa</taxon>
        <taxon>Nematoda</taxon>
        <taxon>Chromadorea</taxon>
        <taxon>Rhabditida</taxon>
        <taxon>Rhabditina</taxon>
        <taxon>Diplogasteromorpha</taxon>
        <taxon>Diplogasteroidea</taxon>
        <taxon>Neodiplogasteridae</taxon>
        <taxon>Pristionchus</taxon>
    </lineage>
</organism>
<feature type="compositionally biased region" description="Polar residues" evidence="1">
    <location>
        <begin position="317"/>
        <end position="329"/>
    </location>
</feature>
<feature type="region of interest" description="Disordered" evidence="1">
    <location>
        <begin position="227"/>
        <end position="257"/>
    </location>
</feature>